<evidence type="ECO:0000256" key="5">
    <source>
        <dbReference type="SAM" id="Phobius"/>
    </source>
</evidence>
<evidence type="ECO:0000313" key="8">
    <source>
        <dbReference type="Proteomes" id="UP001165488"/>
    </source>
</evidence>
<comment type="subcellular location">
    <subcellularLocation>
        <location evidence="1">Membrane</location>
        <topology evidence="1">Single-pass membrane protein</topology>
    </subcellularLocation>
</comment>
<feature type="transmembrane region" description="Helical" evidence="5">
    <location>
        <begin position="30"/>
        <end position="50"/>
    </location>
</feature>
<comment type="caution">
    <text evidence="7">The sequence shown here is derived from an EMBL/GenBank/DDBJ whole genome shotgun (WGS) entry which is preliminary data.</text>
</comment>
<evidence type="ECO:0000256" key="1">
    <source>
        <dbReference type="ARBA" id="ARBA00004167"/>
    </source>
</evidence>
<proteinExistence type="predicted"/>
<dbReference type="EMBL" id="JAKZGS010000001">
    <property type="protein sequence ID" value="MCH7396480.1"/>
    <property type="molecule type" value="Genomic_DNA"/>
</dbReference>
<dbReference type="PANTHER" id="PTHR30386:SF26">
    <property type="entry name" value="TRANSPORT PROTEIN COMB"/>
    <property type="match status" value="1"/>
</dbReference>
<dbReference type="InterPro" id="IPR050739">
    <property type="entry name" value="MFP"/>
</dbReference>
<evidence type="ECO:0000259" key="6">
    <source>
        <dbReference type="Pfam" id="PF26002"/>
    </source>
</evidence>
<accession>A0ABS9UJ81</accession>
<organism evidence="7 8">
    <name type="scientific">Belliella calami</name>
    <dbReference type="NCBI Taxonomy" id="2923436"/>
    <lineage>
        <taxon>Bacteria</taxon>
        <taxon>Pseudomonadati</taxon>
        <taxon>Bacteroidota</taxon>
        <taxon>Cytophagia</taxon>
        <taxon>Cytophagales</taxon>
        <taxon>Cyclobacteriaceae</taxon>
        <taxon>Belliella</taxon>
    </lineage>
</organism>
<keyword evidence="2 5" id="KW-0812">Transmembrane</keyword>
<evidence type="ECO:0000256" key="4">
    <source>
        <dbReference type="ARBA" id="ARBA00023136"/>
    </source>
</evidence>
<dbReference type="PANTHER" id="PTHR30386">
    <property type="entry name" value="MEMBRANE FUSION SUBUNIT OF EMRAB-TOLC MULTIDRUG EFFLUX PUMP"/>
    <property type="match status" value="1"/>
</dbReference>
<keyword evidence="4 5" id="KW-0472">Membrane</keyword>
<sequence length="393" mass="45019">MKTNHKNIFPPEILENTTSYFFKRYDSKSIVLYQMVLLLLIAIFISIFIIKVDVNVNGVGMIKAIDNKSDLRSIVTGNIDSVFVVENSRVKKGDKIFTVKTNILEEQSGNTKRLVSEYQSQINDLTFLIQKTNRFEWGSIPKLSNPNYQQEANFFFQKLNDLKEQFELNKKEFKRSELLYESGAIAEAEFDRSKQLYESSKNAVLASYSQQAALWQSNLNQIRLLLQDLKSKDAQIDEEIKFYTVESPVDGFIQDIRQLFPGASVASGETLAEITPDGDLIAEVYVEPKDIGFINPNTPVKFQVDAFNYNEWGFLEGNIESISNDVFIQSDGKPYFKIRCGLPMEEMSLKNGYKGQLLKGMTVQARFSFTRRRIVNLLFDKVDDWVNPNIASN</sequence>
<gene>
    <name evidence="7" type="ORF">MM236_00710</name>
</gene>
<reference evidence="7" key="1">
    <citation type="submission" date="2022-03" db="EMBL/GenBank/DDBJ databases">
        <title>De novo assembled genomes of Belliella spp. (Cyclobacteriaceae) strains.</title>
        <authorList>
            <person name="Szabo A."/>
            <person name="Korponai K."/>
            <person name="Felfoldi T."/>
        </authorList>
    </citation>
    <scope>NUCLEOTIDE SEQUENCE</scope>
    <source>
        <strain evidence="7">DSM 107340</strain>
    </source>
</reference>
<evidence type="ECO:0000256" key="2">
    <source>
        <dbReference type="ARBA" id="ARBA00022692"/>
    </source>
</evidence>
<evidence type="ECO:0000313" key="7">
    <source>
        <dbReference type="EMBL" id="MCH7396480.1"/>
    </source>
</evidence>
<dbReference type="PRINTS" id="PR01490">
    <property type="entry name" value="RTXTOXIND"/>
</dbReference>
<evidence type="ECO:0000256" key="3">
    <source>
        <dbReference type="ARBA" id="ARBA00022989"/>
    </source>
</evidence>
<protein>
    <submittedName>
        <fullName evidence="7">HlyD family secretion protein</fullName>
    </submittedName>
</protein>
<keyword evidence="3 5" id="KW-1133">Transmembrane helix</keyword>
<dbReference type="Gene3D" id="2.40.30.170">
    <property type="match status" value="1"/>
</dbReference>
<dbReference type="Proteomes" id="UP001165488">
    <property type="component" value="Unassembled WGS sequence"/>
</dbReference>
<feature type="domain" description="AprE-like beta-barrel" evidence="6">
    <location>
        <begin position="280"/>
        <end position="367"/>
    </location>
</feature>
<keyword evidence="8" id="KW-1185">Reference proteome</keyword>
<name>A0ABS9UJ81_9BACT</name>
<dbReference type="RefSeq" id="WP_241273001.1">
    <property type="nucleotide sequence ID" value="NZ_JAKZGS010000001.1"/>
</dbReference>
<dbReference type="Pfam" id="PF26002">
    <property type="entry name" value="Beta-barrel_AprE"/>
    <property type="match status" value="1"/>
</dbReference>
<dbReference type="InterPro" id="IPR058982">
    <property type="entry name" value="Beta-barrel_AprE"/>
</dbReference>